<sequence length="62" mass="7174">MLLLNKIIGYCCRVEDVFACMAQWGEKTVRCIGLARSEVRIGFMNLVYNVRRFCAIRRVAES</sequence>
<dbReference type="RefSeq" id="WP_256605200.1">
    <property type="nucleotide sequence ID" value="NZ_JANIBL010000001.1"/>
</dbReference>
<evidence type="ECO:0000313" key="1">
    <source>
        <dbReference type="EMBL" id="MCQ8115900.1"/>
    </source>
</evidence>
<reference evidence="1 2" key="1">
    <citation type="submission" date="2022-07" db="EMBL/GenBank/DDBJ databases">
        <title>Methylomonas rivi sp. nov., Methylomonas rosea sp. nov., Methylomonas aureus sp. nov. and Methylomonas subterranea sp. nov., four novel methanotrophs isolated from a freshwater creek and the deep terrestrial subsurface.</title>
        <authorList>
            <person name="Abin C."/>
            <person name="Sankaranarayanan K."/>
            <person name="Garner C."/>
            <person name="Sindelar R."/>
            <person name="Kotary K."/>
            <person name="Garner R."/>
            <person name="Barclay S."/>
            <person name="Lawson P."/>
            <person name="Krumholz L."/>
        </authorList>
    </citation>
    <scope>NUCLEOTIDE SEQUENCE [LARGE SCALE GENOMIC DNA]</scope>
    <source>
        <strain evidence="1 2">WSC-7</strain>
    </source>
</reference>
<gene>
    <name evidence="1" type="ORF">NP589_00595</name>
</gene>
<comment type="caution">
    <text evidence="1">The sequence shown here is derived from an EMBL/GenBank/DDBJ whole genome shotgun (WGS) entry which is preliminary data.</text>
</comment>
<organism evidence="1 2">
    <name type="scientific">Methylomonas rosea</name>
    <dbReference type="NCBI Taxonomy" id="2952227"/>
    <lineage>
        <taxon>Bacteria</taxon>
        <taxon>Pseudomonadati</taxon>
        <taxon>Pseudomonadota</taxon>
        <taxon>Gammaproteobacteria</taxon>
        <taxon>Methylococcales</taxon>
        <taxon>Methylococcaceae</taxon>
        <taxon>Methylomonas</taxon>
    </lineage>
</organism>
<name>A0ABT1TM94_9GAMM</name>
<dbReference type="Proteomes" id="UP001524570">
    <property type="component" value="Unassembled WGS sequence"/>
</dbReference>
<evidence type="ECO:0000313" key="2">
    <source>
        <dbReference type="Proteomes" id="UP001524570"/>
    </source>
</evidence>
<dbReference type="EMBL" id="JANIBL010000001">
    <property type="protein sequence ID" value="MCQ8115900.1"/>
    <property type="molecule type" value="Genomic_DNA"/>
</dbReference>
<evidence type="ECO:0008006" key="3">
    <source>
        <dbReference type="Google" id="ProtNLM"/>
    </source>
</evidence>
<proteinExistence type="predicted"/>
<keyword evidence="2" id="KW-1185">Reference proteome</keyword>
<accession>A0ABT1TM94</accession>
<protein>
    <recommendedName>
        <fullName evidence="3">Transposase</fullName>
    </recommendedName>
</protein>